<dbReference type="Pfam" id="PF02368">
    <property type="entry name" value="Big_2"/>
    <property type="match status" value="1"/>
</dbReference>
<feature type="domain" description="BIG2" evidence="1">
    <location>
        <begin position="164"/>
        <end position="240"/>
    </location>
</feature>
<sequence length="247" mass="25612">MACNKTKYVGRDVVLEYVIGCGDTLPLPAEWKRLGSMRTKEFSLEWETTDATADDSVGSLRENLATFQTLSISGDGTLKHAGAGGANLTEMTKHVANPVATGGQPTAWFRMTFPDLTFIAFMLVSNMSRSAPHDNVSTYSFESSATASDFGLLVEDTPDPDAPDVTSVTVTPDTASIEEGATQQLAVTVAPAGAPQGVVWQSSDTGVATVSQNGLVTGVAAGTADITVTSTVDGTKSDVAAITVTAP</sequence>
<gene>
    <name evidence="2" type="ORF">WHX56_14195</name>
</gene>
<protein>
    <submittedName>
        <fullName evidence="2">Ig-like domain-containing protein</fullName>
    </submittedName>
</protein>
<dbReference type="InterPro" id="IPR003343">
    <property type="entry name" value="Big_2"/>
</dbReference>
<name>A0ABZ2S7A0_9BURK</name>
<dbReference type="Gene3D" id="2.60.40.1080">
    <property type="match status" value="1"/>
</dbReference>
<dbReference type="RefSeq" id="WP_338881573.1">
    <property type="nucleotide sequence ID" value="NZ_CP148753.1"/>
</dbReference>
<reference evidence="2 3" key="1">
    <citation type="submission" date="2024-03" db="EMBL/GenBank/DDBJ databases">
        <title>Reference genomes for the five species model microbial community.</title>
        <authorList>
            <person name="Padfield D."/>
        </authorList>
    </citation>
    <scope>NUCLEOTIDE SEQUENCE [LARGE SCALE GENOMIC DNA]</scope>
    <source>
        <strain evidence="2 3">AB1</strain>
    </source>
</reference>
<dbReference type="SMART" id="SM00635">
    <property type="entry name" value="BID_2"/>
    <property type="match status" value="1"/>
</dbReference>
<dbReference type="InterPro" id="IPR008964">
    <property type="entry name" value="Invasin/intimin_cell_adhesion"/>
</dbReference>
<organism evidence="2 3">
    <name type="scientific">Achromobacter veterisilvae</name>
    <dbReference type="NCBI Taxonomy" id="2069367"/>
    <lineage>
        <taxon>Bacteria</taxon>
        <taxon>Pseudomonadati</taxon>
        <taxon>Pseudomonadota</taxon>
        <taxon>Betaproteobacteria</taxon>
        <taxon>Burkholderiales</taxon>
        <taxon>Alcaligenaceae</taxon>
        <taxon>Achromobacter</taxon>
    </lineage>
</organism>
<evidence type="ECO:0000313" key="3">
    <source>
        <dbReference type="Proteomes" id="UP001456224"/>
    </source>
</evidence>
<evidence type="ECO:0000313" key="2">
    <source>
        <dbReference type="EMBL" id="WXR76596.1"/>
    </source>
</evidence>
<accession>A0ABZ2S7A0</accession>
<dbReference type="Proteomes" id="UP001456224">
    <property type="component" value="Chromosome"/>
</dbReference>
<dbReference type="SUPFAM" id="SSF49373">
    <property type="entry name" value="Invasin/intimin cell-adhesion fragments"/>
    <property type="match status" value="1"/>
</dbReference>
<keyword evidence="3" id="KW-1185">Reference proteome</keyword>
<proteinExistence type="predicted"/>
<dbReference type="EMBL" id="CP148753">
    <property type="protein sequence ID" value="WXR76596.1"/>
    <property type="molecule type" value="Genomic_DNA"/>
</dbReference>
<evidence type="ECO:0000259" key="1">
    <source>
        <dbReference type="SMART" id="SM00635"/>
    </source>
</evidence>